<reference evidence="2" key="5">
    <citation type="submission" date="2025-09" db="UniProtKB">
        <authorList>
            <consortium name="Ensembl"/>
        </authorList>
    </citation>
    <scope>IDENTIFICATION</scope>
</reference>
<reference evidence="3" key="3">
    <citation type="submission" date="2018-12" db="EMBL/GenBank/DDBJ databases">
        <title>G10K-VGP greater horseshoe bat female genome, primary haplotype.</title>
        <authorList>
            <person name="Teeling E."/>
            <person name="Myers G."/>
            <person name="Vernes S."/>
            <person name="Pippel M."/>
            <person name="Winkler S."/>
            <person name="Fedrigo O."/>
            <person name="Rhie A."/>
            <person name="Koren S."/>
            <person name="Phillippy A."/>
            <person name="Lewin H."/>
            <person name="Damas J."/>
            <person name="Howe K."/>
            <person name="Mountcastle J."/>
            <person name="Jarvis E.D."/>
        </authorList>
    </citation>
    <scope>NUCLEOTIDE SEQUENCE [LARGE SCALE GENOMIC DNA]</scope>
</reference>
<dbReference type="AlphaFoldDB" id="A0A671DYB4"/>
<evidence type="ECO:0000259" key="1">
    <source>
        <dbReference type="PROSITE" id="PS50805"/>
    </source>
</evidence>
<proteinExistence type="predicted"/>
<dbReference type="InterPro" id="IPR001909">
    <property type="entry name" value="KRAB"/>
</dbReference>
<evidence type="ECO:0000313" key="3">
    <source>
        <dbReference type="Proteomes" id="UP000472240"/>
    </source>
</evidence>
<organism evidence="2 3">
    <name type="scientific">Rhinolophus ferrumequinum</name>
    <name type="common">Greater horseshoe bat</name>
    <dbReference type="NCBI Taxonomy" id="59479"/>
    <lineage>
        <taxon>Eukaryota</taxon>
        <taxon>Metazoa</taxon>
        <taxon>Chordata</taxon>
        <taxon>Craniata</taxon>
        <taxon>Vertebrata</taxon>
        <taxon>Euteleostomi</taxon>
        <taxon>Mammalia</taxon>
        <taxon>Eutheria</taxon>
        <taxon>Laurasiatheria</taxon>
        <taxon>Chiroptera</taxon>
        <taxon>Yinpterochiroptera</taxon>
        <taxon>Rhinolophoidea</taxon>
        <taxon>Rhinolophidae</taxon>
        <taxon>Rhinolophinae</taxon>
        <taxon>Rhinolophus</taxon>
    </lineage>
</organism>
<dbReference type="PROSITE" id="PS50805">
    <property type="entry name" value="KRAB"/>
    <property type="match status" value="1"/>
</dbReference>
<sequence>MVAGFPATCLQGPVTFKDVAVEFTQEKWVRLDSAQRSAYRDVMLENYMNLTTVELQLCKPPVLSLLGQEEMIPRQRIPQGTCPDWETQNQRTPMWNIFWEKASNGIKHAPSAEPPSHGGKFL</sequence>
<dbReference type="PANTHER" id="PTHR23232:SF163">
    <property type="entry name" value="ZINC FINGER PROTEIN 589"/>
    <property type="match status" value="1"/>
</dbReference>
<dbReference type="Proteomes" id="UP000472240">
    <property type="component" value="Chromosome 3"/>
</dbReference>
<reference evidence="2" key="4">
    <citation type="submission" date="2025-08" db="UniProtKB">
        <authorList>
            <consortium name="Ensembl"/>
        </authorList>
    </citation>
    <scope>IDENTIFICATION</scope>
</reference>
<feature type="domain" description="KRAB" evidence="1">
    <location>
        <begin position="14"/>
        <end position="83"/>
    </location>
</feature>
<dbReference type="PANTHER" id="PTHR23232">
    <property type="entry name" value="KRAB DOMAIN C2H2 ZINC FINGER"/>
    <property type="match status" value="1"/>
</dbReference>
<dbReference type="InterPro" id="IPR050169">
    <property type="entry name" value="Krueppel_C2H2_ZnF"/>
</dbReference>
<dbReference type="CDD" id="cd07765">
    <property type="entry name" value="KRAB_A-box"/>
    <property type="match status" value="1"/>
</dbReference>
<protein>
    <recommendedName>
        <fullName evidence="1">KRAB domain-containing protein</fullName>
    </recommendedName>
</protein>
<reference evidence="2 3" key="2">
    <citation type="journal article" date="2018" name="Annu Rev Anim Biosci">
        <title>Bat Biology, Genomes, and the Bat1K Project: To Generate Chromosome-Level Genomes for All Living Bat Species.</title>
        <authorList>
            <person name="Teeling E.C."/>
            <person name="Vernes S.C."/>
            <person name="Davalos L.M."/>
            <person name="Ray D.A."/>
            <person name="Gilbert M.T.P."/>
            <person name="Myers E."/>
        </authorList>
    </citation>
    <scope>NUCLEOTIDE SEQUENCE</scope>
</reference>
<dbReference type="Gene3D" id="6.10.140.140">
    <property type="match status" value="1"/>
</dbReference>
<reference evidence="2 3" key="1">
    <citation type="journal article" date="2015" name="Annu Rev Anim Biosci">
        <title>The Genome 10K Project: a way forward.</title>
        <authorList>
            <person name="Koepfli K.P."/>
            <person name="Paten B."/>
            <person name="O'Brien S.J."/>
            <person name="Koepfli K.P."/>
            <person name="Paten B."/>
            <person name="Antunes A."/>
            <person name="Belov K."/>
            <person name="Bustamante C."/>
            <person name="Castoe T.A."/>
            <person name="Clawson H."/>
            <person name="Crawford A.J."/>
            <person name="Diekhans M."/>
            <person name="Distel D."/>
            <person name="Durbin R."/>
            <person name="Earl D."/>
            <person name="Fujita M.K."/>
            <person name="Gamble T."/>
            <person name="Georges A."/>
            <person name="Gemmell N."/>
            <person name="Gilbert M.T."/>
            <person name="Graves J.M."/>
            <person name="Green R.E."/>
            <person name="Hickey G."/>
            <person name="Jarvis E.D."/>
            <person name="Johnson W."/>
            <person name="Komissarov A."/>
            <person name="Korf I."/>
            <person name="Kuhn R."/>
            <person name="Larkin D.M."/>
            <person name="Lewin H."/>
            <person name="Lopez J.V."/>
            <person name="Ma J."/>
            <person name="Marques-Bonet T."/>
            <person name="Miller W."/>
            <person name="Murphy R."/>
            <person name="Pevzner P."/>
            <person name="Shapiro B."/>
            <person name="Steiner C."/>
            <person name="Tamazian G."/>
            <person name="Venkatesh B."/>
            <person name="Wang J."/>
            <person name="Wayne R."/>
            <person name="Wiley E."/>
            <person name="Yang H."/>
            <person name="Zhang G."/>
            <person name="Haussler D."/>
            <person name="Ryder O."/>
            <person name="O'Brien S.J."/>
        </authorList>
    </citation>
    <scope>NUCLEOTIDE SEQUENCE</scope>
</reference>
<dbReference type="Pfam" id="PF01352">
    <property type="entry name" value="KRAB"/>
    <property type="match status" value="1"/>
</dbReference>
<dbReference type="InParanoid" id="A0A671DYB4"/>
<accession>A0A671DYB4</accession>
<evidence type="ECO:0000313" key="2">
    <source>
        <dbReference type="Ensembl" id="ENSRFEP00010004348.1"/>
    </source>
</evidence>
<dbReference type="Ensembl" id="ENSRFET00010004768.1">
    <property type="protein sequence ID" value="ENSRFEP00010004348.1"/>
    <property type="gene ID" value="ENSRFEG00010003058.1"/>
</dbReference>
<name>A0A671DYB4_RHIFE</name>
<dbReference type="GeneTree" id="ENSGT00940000164587"/>
<dbReference type="InterPro" id="IPR036051">
    <property type="entry name" value="KRAB_dom_sf"/>
</dbReference>
<dbReference type="SUPFAM" id="SSF109640">
    <property type="entry name" value="KRAB domain (Kruppel-associated box)"/>
    <property type="match status" value="1"/>
</dbReference>
<dbReference type="GO" id="GO:0006355">
    <property type="term" value="P:regulation of DNA-templated transcription"/>
    <property type="evidence" value="ECO:0007669"/>
    <property type="project" value="InterPro"/>
</dbReference>
<dbReference type="SMART" id="SM00349">
    <property type="entry name" value="KRAB"/>
    <property type="match status" value="1"/>
</dbReference>
<keyword evidence="3" id="KW-1185">Reference proteome</keyword>
<dbReference type="OMA" id="LETRDHC"/>